<dbReference type="SMART" id="SM00738">
    <property type="entry name" value="NGN"/>
    <property type="match status" value="1"/>
</dbReference>
<dbReference type="InterPro" id="IPR008991">
    <property type="entry name" value="Translation_prot_SH3-like_sf"/>
</dbReference>
<dbReference type="Pfam" id="PF02357">
    <property type="entry name" value="NusG"/>
    <property type="match status" value="1"/>
</dbReference>
<dbReference type="PANTHER" id="PTHR30265">
    <property type="entry name" value="RHO-INTERACTING TRANSCRIPTION TERMINATION FACTOR NUSG"/>
    <property type="match status" value="1"/>
</dbReference>
<evidence type="ECO:0000259" key="4">
    <source>
        <dbReference type="SMART" id="SM00738"/>
    </source>
</evidence>
<feature type="domain" description="NusG-like N-terminal" evidence="4">
    <location>
        <begin position="22"/>
        <end position="121"/>
    </location>
</feature>
<name>A0ABQ0C7V5_9PROT</name>
<organism evidence="5 6">
    <name type="scientific">Candidatus Magnetaquiglobus chichijimensis</name>
    <dbReference type="NCBI Taxonomy" id="3141448"/>
    <lineage>
        <taxon>Bacteria</taxon>
        <taxon>Pseudomonadati</taxon>
        <taxon>Pseudomonadota</taxon>
        <taxon>Magnetococcia</taxon>
        <taxon>Magnetococcales</taxon>
        <taxon>Candidatus Magnetaquicoccaceae</taxon>
        <taxon>Candidatus Magnetaquiglobus</taxon>
    </lineage>
</organism>
<keyword evidence="3" id="KW-0804">Transcription</keyword>
<protein>
    <submittedName>
        <fullName evidence="5">Transcription antitermination protein RfaH</fullName>
    </submittedName>
</protein>
<dbReference type="SUPFAM" id="SSF50104">
    <property type="entry name" value="Translation proteins SH3-like domain"/>
    <property type="match status" value="1"/>
</dbReference>
<accession>A0ABQ0C7V5</accession>
<dbReference type="InterPro" id="IPR043425">
    <property type="entry name" value="NusG-like"/>
</dbReference>
<dbReference type="NCBIfam" id="TIGR01955">
    <property type="entry name" value="RfaH"/>
    <property type="match status" value="1"/>
</dbReference>
<dbReference type="EMBL" id="BAAFGK010000004">
    <property type="protein sequence ID" value="GAB0056959.1"/>
    <property type="molecule type" value="Genomic_DNA"/>
</dbReference>
<dbReference type="CDD" id="cd09892">
    <property type="entry name" value="NGN_SP_RfaH"/>
    <property type="match status" value="1"/>
</dbReference>
<keyword evidence="6" id="KW-1185">Reference proteome</keyword>
<dbReference type="SUPFAM" id="SSF82679">
    <property type="entry name" value="N-utilization substance G protein NusG, N-terminal domain"/>
    <property type="match status" value="1"/>
</dbReference>
<dbReference type="InterPro" id="IPR006645">
    <property type="entry name" value="NGN-like_dom"/>
</dbReference>
<keyword evidence="1" id="KW-0889">Transcription antitermination</keyword>
<comment type="caution">
    <text evidence="5">The sequence shown here is derived from an EMBL/GenBank/DDBJ whole genome shotgun (WGS) entry which is preliminary data.</text>
</comment>
<dbReference type="InterPro" id="IPR036735">
    <property type="entry name" value="NGN_dom_sf"/>
</dbReference>
<dbReference type="InterPro" id="IPR010215">
    <property type="entry name" value="Transcription_antiterm_RfaH"/>
</dbReference>
<dbReference type="PANTHER" id="PTHR30265:SF7">
    <property type="entry name" value="TRANSCRIPTION ANTITERMINATION PROTEIN RFAH"/>
    <property type="match status" value="1"/>
</dbReference>
<evidence type="ECO:0000313" key="6">
    <source>
        <dbReference type="Proteomes" id="UP001628193"/>
    </source>
</evidence>
<sequence>MESDLPVTDELPSEETPEPVLNRKWYAVHTKPRQELLALQNLENQKYHCFLPRIQVKRIRRGKSQPVIEPFFTSYLFIQLVLEQTNIAPIRSTLGVTGLVRFGGYIPPVNDALVESLIARADANSILPSPEPAEFAPGQHVWIQEGPLAGCEAIFQARNGQERALLLIQILGDATRVQVPICTLASNGARAC</sequence>
<reference evidence="5 6" key="1">
    <citation type="submission" date="2024-09" db="EMBL/GenBank/DDBJ databases">
        <title>Draft genome sequence of Candidatus Magnetaquicoccaceae bacterium FCR-1.</title>
        <authorList>
            <person name="Shimoshige H."/>
            <person name="Shimamura S."/>
            <person name="Taoka A."/>
            <person name="Kobayashi H."/>
            <person name="Maekawa T."/>
        </authorList>
    </citation>
    <scope>NUCLEOTIDE SEQUENCE [LARGE SCALE GENOMIC DNA]</scope>
    <source>
        <strain evidence="5 6">FCR-1</strain>
    </source>
</reference>
<evidence type="ECO:0000313" key="5">
    <source>
        <dbReference type="EMBL" id="GAB0056959.1"/>
    </source>
</evidence>
<dbReference type="Proteomes" id="UP001628193">
    <property type="component" value="Unassembled WGS sequence"/>
</dbReference>
<evidence type="ECO:0000256" key="1">
    <source>
        <dbReference type="ARBA" id="ARBA00022814"/>
    </source>
</evidence>
<evidence type="ECO:0000256" key="2">
    <source>
        <dbReference type="ARBA" id="ARBA00023015"/>
    </source>
</evidence>
<keyword evidence="2" id="KW-0805">Transcription regulation</keyword>
<dbReference type="Gene3D" id="3.30.70.940">
    <property type="entry name" value="NusG, N-terminal domain"/>
    <property type="match status" value="1"/>
</dbReference>
<proteinExistence type="predicted"/>
<evidence type="ECO:0000256" key="3">
    <source>
        <dbReference type="ARBA" id="ARBA00023163"/>
    </source>
</evidence>
<gene>
    <name evidence="5" type="primary">rfaH</name>
    <name evidence="5" type="ORF">SIID45300_01277</name>
</gene>